<dbReference type="PIRSF" id="PIRSF000164">
    <property type="entry name" value="DHO_oxidase"/>
    <property type="match status" value="1"/>
</dbReference>
<comment type="catalytic activity">
    <reaction evidence="9">
        <text>(S)-dihydroorotate + A = orotate + AH2</text>
        <dbReference type="Rhea" id="RHEA:18073"/>
        <dbReference type="ChEBI" id="CHEBI:13193"/>
        <dbReference type="ChEBI" id="CHEBI:17499"/>
        <dbReference type="ChEBI" id="CHEBI:30839"/>
        <dbReference type="ChEBI" id="CHEBI:30864"/>
    </reaction>
</comment>
<comment type="function">
    <text evidence="9">Catalyzes the conversion of dihydroorotate to orotate.</text>
</comment>
<dbReference type="Pfam" id="PF01180">
    <property type="entry name" value="DHO_dh"/>
    <property type="match status" value="1"/>
</dbReference>
<keyword evidence="8 9" id="KW-0560">Oxidoreductase</keyword>
<evidence type="ECO:0000256" key="5">
    <source>
        <dbReference type="ARBA" id="ARBA00022630"/>
    </source>
</evidence>
<keyword evidence="7 9" id="KW-0665">Pyrimidine biosynthesis</keyword>
<feature type="binding site" evidence="9">
    <location>
        <position position="136"/>
    </location>
    <ligand>
        <name>substrate</name>
    </ligand>
</feature>
<dbReference type="GO" id="GO:0044205">
    <property type="term" value="P:'de novo' UMP biosynthetic process"/>
    <property type="evidence" value="ECO:0007669"/>
    <property type="project" value="UniProtKB-UniRule"/>
</dbReference>
<evidence type="ECO:0000313" key="12">
    <source>
        <dbReference type="Proteomes" id="UP000569092"/>
    </source>
</evidence>
<keyword evidence="6 9" id="KW-0288">FMN</keyword>
<dbReference type="SUPFAM" id="SSF51395">
    <property type="entry name" value="FMN-linked oxidoreductases"/>
    <property type="match status" value="1"/>
</dbReference>
<comment type="cofactor">
    <cofactor evidence="9">
        <name>FMN</name>
        <dbReference type="ChEBI" id="CHEBI:58210"/>
    </cofactor>
    <text evidence="9">Binds 1 FMN per subunit.</text>
</comment>
<dbReference type="InterPro" id="IPR049622">
    <property type="entry name" value="Dihydroorotate_DH_I"/>
</dbReference>
<dbReference type="NCBIfam" id="TIGR01037">
    <property type="entry name" value="pyrD_sub1_fam"/>
    <property type="match status" value="1"/>
</dbReference>
<feature type="binding site" evidence="9">
    <location>
        <position position="29"/>
    </location>
    <ligand>
        <name>FMN</name>
        <dbReference type="ChEBI" id="CHEBI:58210"/>
    </ligand>
</feature>
<dbReference type="EMBL" id="JACHDZ010000003">
    <property type="protein sequence ID" value="MBB5344057.1"/>
    <property type="molecule type" value="Genomic_DNA"/>
</dbReference>
<keyword evidence="5 9" id="KW-0285">Flavoprotein</keyword>
<dbReference type="InterPro" id="IPR012135">
    <property type="entry name" value="Dihydroorotate_DH_1_2"/>
</dbReference>
<dbReference type="InterPro" id="IPR050074">
    <property type="entry name" value="DHO_dehydrogenase"/>
</dbReference>
<dbReference type="GO" id="GO:0006207">
    <property type="term" value="P:'de novo' pyrimidine nucleobase biosynthetic process"/>
    <property type="evidence" value="ECO:0007669"/>
    <property type="project" value="TreeGrafter"/>
</dbReference>
<dbReference type="PANTHER" id="PTHR48109">
    <property type="entry name" value="DIHYDROOROTATE DEHYDROGENASE (QUINONE), MITOCHONDRIAL-RELATED"/>
    <property type="match status" value="1"/>
</dbReference>
<dbReference type="CDD" id="cd04740">
    <property type="entry name" value="DHOD_1B_like"/>
    <property type="match status" value="1"/>
</dbReference>
<feature type="binding site" evidence="9">
    <location>
        <position position="108"/>
    </location>
    <ligand>
        <name>FMN</name>
        <dbReference type="ChEBI" id="CHEBI:58210"/>
    </ligand>
</feature>
<dbReference type="FunFam" id="3.20.20.70:FF:000027">
    <property type="entry name" value="Dihydropyrimidine dehydrogenase [NADP(+)]"/>
    <property type="match status" value="1"/>
</dbReference>
<dbReference type="GO" id="GO:0004152">
    <property type="term" value="F:dihydroorotate dehydrogenase activity"/>
    <property type="evidence" value="ECO:0007669"/>
    <property type="project" value="UniProtKB-UniRule"/>
</dbReference>
<keyword evidence="4 9" id="KW-0963">Cytoplasm</keyword>
<dbReference type="InterPro" id="IPR033888">
    <property type="entry name" value="DHOD_1B"/>
</dbReference>
<feature type="binding site" evidence="9">
    <location>
        <position position="136"/>
    </location>
    <ligand>
        <name>FMN</name>
        <dbReference type="ChEBI" id="CHEBI:58210"/>
    </ligand>
</feature>
<dbReference type="AlphaFoldDB" id="A0A7W8N338"/>
<dbReference type="InterPro" id="IPR005720">
    <property type="entry name" value="Dihydroorotate_DH_cat"/>
</dbReference>
<feature type="binding site" evidence="9">
    <location>
        <begin position="274"/>
        <end position="275"/>
    </location>
    <ligand>
        <name>FMN</name>
        <dbReference type="ChEBI" id="CHEBI:58210"/>
    </ligand>
</feature>
<gene>
    <name evidence="9" type="primary">pyrD</name>
    <name evidence="11" type="ORF">HDF10_002036</name>
</gene>
<feature type="binding site" evidence="9">
    <location>
        <position position="226"/>
    </location>
    <ligand>
        <name>FMN</name>
        <dbReference type="ChEBI" id="CHEBI:58210"/>
    </ligand>
</feature>
<dbReference type="UniPathway" id="UPA00070"/>
<comment type="subcellular location">
    <subcellularLocation>
        <location evidence="1 9">Cytoplasm</location>
    </subcellularLocation>
</comment>
<evidence type="ECO:0000313" key="11">
    <source>
        <dbReference type="EMBL" id="MBB5344057.1"/>
    </source>
</evidence>
<evidence type="ECO:0000256" key="9">
    <source>
        <dbReference type="HAMAP-Rule" id="MF_00224"/>
    </source>
</evidence>
<dbReference type="PANTHER" id="PTHR48109:SF1">
    <property type="entry name" value="DIHYDROOROTATE DEHYDROGENASE (FUMARATE)"/>
    <property type="match status" value="1"/>
</dbReference>
<feature type="active site" description="Nucleophile" evidence="9">
    <location>
        <position position="139"/>
    </location>
</feature>
<evidence type="ECO:0000256" key="1">
    <source>
        <dbReference type="ARBA" id="ARBA00004496"/>
    </source>
</evidence>
<organism evidence="11 12">
    <name type="scientific">Tunturiibacter lichenicola</name>
    <dbReference type="NCBI Taxonomy" id="2051959"/>
    <lineage>
        <taxon>Bacteria</taxon>
        <taxon>Pseudomonadati</taxon>
        <taxon>Acidobacteriota</taxon>
        <taxon>Terriglobia</taxon>
        <taxon>Terriglobales</taxon>
        <taxon>Acidobacteriaceae</taxon>
        <taxon>Tunturiibacter</taxon>
    </lineage>
</organism>
<feature type="binding site" evidence="9">
    <location>
        <position position="200"/>
    </location>
    <ligand>
        <name>FMN</name>
        <dbReference type="ChEBI" id="CHEBI:58210"/>
    </ligand>
</feature>
<reference evidence="11 12" key="1">
    <citation type="submission" date="2020-08" db="EMBL/GenBank/DDBJ databases">
        <title>Genomic Encyclopedia of Type Strains, Phase IV (KMG-V): Genome sequencing to study the core and pangenomes of soil and plant-associated prokaryotes.</title>
        <authorList>
            <person name="Whitman W."/>
        </authorList>
    </citation>
    <scope>NUCLEOTIDE SEQUENCE [LARGE SCALE GENOMIC DNA]</scope>
    <source>
        <strain evidence="11 12">M8US30</strain>
    </source>
</reference>
<feature type="binding site" evidence="9">
    <location>
        <begin position="201"/>
        <end position="202"/>
    </location>
    <ligand>
        <name>substrate</name>
    </ligand>
</feature>
<evidence type="ECO:0000256" key="4">
    <source>
        <dbReference type="ARBA" id="ARBA00022490"/>
    </source>
</evidence>
<dbReference type="NCBIfam" id="NF005574">
    <property type="entry name" value="PRK07259.1"/>
    <property type="match status" value="1"/>
</dbReference>
<dbReference type="InterPro" id="IPR013785">
    <property type="entry name" value="Aldolase_TIM"/>
</dbReference>
<evidence type="ECO:0000256" key="7">
    <source>
        <dbReference type="ARBA" id="ARBA00022975"/>
    </source>
</evidence>
<proteinExistence type="inferred from homology"/>
<dbReference type="Gene3D" id="3.20.20.70">
    <property type="entry name" value="Aldolase class I"/>
    <property type="match status" value="1"/>
</dbReference>
<evidence type="ECO:0000256" key="8">
    <source>
        <dbReference type="ARBA" id="ARBA00023002"/>
    </source>
</evidence>
<feature type="domain" description="Dihydroorotate dehydrogenase catalytic" evidence="10">
    <location>
        <begin position="13"/>
        <end position="293"/>
    </location>
</feature>
<evidence type="ECO:0000256" key="3">
    <source>
        <dbReference type="ARBA" id="ARBA00008008"/>
    </source>
</evidence>
<feature type="binding site" evidence="9">
    <location>
        <position position="174"/>
    </location>
    <ligand>
        <name>FMN</name>
        <dbReference type="ChEBI" id="CHEBI:58210"/>
    </ligand>
</feature>
<comment type="similarity">
    <text evidence="3 9">Belongs to the dihydroorotate dehydrogenase family. Type 1 subfamily.</text>
</comment>
<sequence>MSATARTKGPDMRVTVAGVELSSPVIAASGTFGYGIEFEEIVSLDRIGGFVTKGLSREPMAGNPTPRIIETAAGMMNAIGLQNMGVRAFIAEKLPKLRKITGLVIIANVFGFTIQDCVEVIQFLNDAPDIAMYELNASCPNTSHGGMVFGTDPPQLWELVARCKAAAHRPLMVKLSPNVTDIGLMARVAADGGADAVSLVNTFVSLAIDVETRRPRIANITGGLSGPAIKPIAVRMVHEVSKNVTIPIVGMGGVVQAEDAVEFMMAGATAVQVGTASYADPRAVENIANGLKRWCIAHEIVHASSLTGSALL</sequence>
<feature type="binding site" evidence="9">
    <location>
        <begin position="53"/>
        <end position="54"/>
    </location>
    <ligand>
        <name>FMN</name>
        <dbReference type="ChEBI" id="CHEBI:58210"/>
    </ligand>
</feature>
<dbReference type="GO" id="GO:0005737">
    <property type="term" value="C:cytoplasm"/>
    <property type="evidence" value="ECO:0007669"/>
    <property type="project" value="UniProtKB-SubCell"/>
</dbReference>
<feature type="binding site" evidence="9">
    <location>
        <position position="53"/>
    </location>
    <ligand>
        <name>substrate</name>
    </ligand>
</feature>
<evidence type="ECO:0000259" key="10">
    <source>
        <dbReference type="Pfam" id="PF01180"/>
    </source>
</evidence>
<feature type="binding site" evidence="9">
    <location>
        <begin position="252"/>
        <end position="253"/>
    </location>
    <ligand>
        <name>FMN</name>
        <dbReference type="ChEBI" id="CHEBI:58210"/>
    </ligand>
</feature>
<dbReference type="EC" id="1.3.-.-" evidence="9"/>
<dbReference type="Proteomes" id="UP000569092">
    <property type="component" value="Unassembled WGS sequence"/>
</dbReference>
<comment type="caution">
    <text evidence="11">The sequence shown here is derived from an EMBL/GenBank/DDBJ whole genome shotgun (WGS) entry which is preliminary data.</text>
</comment>
<protein>
    <recommendedName>
        <fullName evidence="9">Dihydroorotate dehydrogenase</fullName>
        <shortName evidence="9">DHOD</shortName>
        <shortName evidence="9">DHODase</shortName>
        <shortName evidence="9">DHOdehase</shortName>
        <ecNumber evidence="9">1.3.-.-</ecNumber>
    </recommendedName>
</protein>
<dbReference type="InterPro" id="IPR024920">
    <property type="entry name" value="Dihydroorotate_DH_1"/>
</dbReference>
<name>A0A7W8N338_9BACT</name>
<accession>A0A7W8N338</accession>
<evidence type="ECO:0000256" key="6">
    <source>
        <dbReference type="ARBA" id="ARBA00022643"/>
    </source>
</evidence>
<dbReference type="HAMAP" id="MF_00224">
    <property type="entry name" value="DHO_dh_type1"/>
    <property type="match status" value="1"/>
</dbReference>
<evidence type="ECO:0000256" key="2">
    <source>
        <dbReference type="ARBA" id="ARBA00004725"/>
    </source>
</evidence>
<comment type="pathway">
    <text evidence="2 9">Pyrimidine metabolism; UMP biosynthesis via de novo pathway.</text>
</comment>
<feature type="binding site" evidence="9">
    <location>
        <begin position="77"/>
        <end position="81"/>
    </location>
    <ligand>
        <name>substrate</name>
    </ligand>
</feature>